<proteinExistence type="predicted"/>
<name>A0A8S3U466_MYTED</name>
<evidence type="ECO:0000256" key="1">
    <source>
        <dbReference type="SAM" id="MobiDB-lite"/>
    </source>
</evidence>
<dbReference type="Proteomes" id="UP000683360">
    <property type="component" value="Unassembled WGS sequence"/>
</dbReference>
<evidence type="ECO:0000313" key="3">
    <source>
        <dbReference type="Proteomes" id="UP000683360"/>
    </source>
</evidence>
<dbReference type="AlphaFoldDB" id="A0A8S3U466"/>
<evidence type="ECO:0000313" key="2">
    <source>
        <dbReference type="EMBL" id="CAG2238692.1"/>
    </source>
</evidence>
<organism evidence="2 3">
    <name type="scientific">Mytilus edulis</name>
    <name type="common">Blue mussel</name>
    <dbReference type="NCBI Taxonomy" id="6550"/>
    <lineage>
        <taxon>Eukaryota</taxon>
        <taxon>Metazoa</taxon>
        <taxon>Spiralia</taxon>
        <taxon>Lophotrochozoa</taxon>
        <taxon>Mollusca</taxon>
        <taxon>Bivalvia</taxon>
        <taxon>Autobranchia</taxon>
        <taxon>Pteriomorphia</taxon>
        <taxon>Mytilida</taxon>
        <taxon>Mytiloidea</taxon>
        <taxon>Mytilidae</taxon>
        <taxon>Mytilinae</taxon>
        <taxon>Mytilus</taxon>
    </lineage>
</organism>
<accession>A0A8S3U466</accession>
<dbReference type="EMBL" id="CAJPWZ010002476">
    <property type="protein sequence ID" value="CAG2238692.1"/>
    <property type="molecule type" value="Genomic_DNA"/>
</dbReference>
<reference evidence="2" key="1">
    <citation type="submission" date="2021-03" db="EMBL/GenBank/DDBJ databases">
        <authorList>
            <person name="Bekaert M."/>
        </authorList>
    </citation>
    <scope>NUCLEOTIDE SEQUENCE</scope>
</reference>
<gene>
    <name evidence="2" type="ORF">MEDL_51090</name>
</gene>
<comment type="caution">
    <text evidence="2">The sequence shown here is derived from an EMBL/GenBank/DDBJ whole genome shotgun (WGS) entry which is preliminary data.</text>
</comment>
<sequence>MKLLDHVDVHIKPGTCEAACQTDMTFGPKQKVYFTVEESFQPDTHYQSDFLRQALLKDDRVERQPTDIPVQNVIDSQAYDEIIHSNDVDDRTLGNSMDNNFEENRELEREMFLVEIPMTPAGDNIPQVPVLKPKVTDEHNYNKNGQENTAKKQSHVGAPKKDYKSFCQWLNG</sequence>
<protein>
    <submittedName>
        <fullName evidence="2">Uncharacterized protein</fullName>
    </submittedName>
</protein>
<feature type="region of interest" description="Disordered" evidence="1">
    <location>
        <begin position="137"/>
        <end position="159"/>
    </location>
</feature>
<keyword evidence="3" id="KW-1185">Reference proteome</keyword>